<reference evidence="6 7" key="1">
    <citation type="journal article" date="2021" name="Int. J. Syst. Evol. Microbiol.">
        <title>Amazonocrinis nigriterrae gen. nov., sp. nov., Atlanticothrix silvestris gen. nov., sp. nov. and Dendronalium phyllosphericum gen. nov., sp. nov., nostocacean cyanobacteria from Brazilian environments.</title>
        <authorList>
            <person name="Alvarenga D.O."/>
            <person name="Andreote A.P.D."/>
            <person name="Branco L.H.Z."/>
            <person name="Delbaje E."/>
            <person name="Cruz R.B."/>
            <person name="Varani A.M."/>
            <person name="Fiore M.F."/>
        </authorList>
    </citation>
    <scope>NUCLEOTIDE SEQUENCE [LARGE SCALE GENOMIC DNA]</scope>
    <source>
        <strain evidence="6 7">CENA67</strain>
    </source>
</reference>
<dbReference type="CDD" id="cd08649">
    <property type="entry name" value="FMT_core_NRPS_like"/>
    <property type="match status" value="1"/>
</dbReference>
<dbReference type="InterPro" id="IPR010071">
    <property type="entry name" value="AA_adenyl_dom"/>
</dbReference>
<dbReference type="SUPFAM" id="SSF47336">
    <property type="entry name" value="ACP-like"/>
    <property type="match status" value="1"/>
</dbReference>
<dbReference type="AlphaFoldDB" id="A0A8J7HT41"/>
<organism evidence="6 7">
    <name type="scientific">Amazonocrinis nigriterrae CENA67</name>
    <dbReference type="NCBI Taxonomy" id="2794033"/>
    <lineage>
        <taxon>Bacteria</taxon>
        <taxon>Bacillati</taxon>
        <taxon>Cyanobacteriota</taxon>
        <taxon>Cyanophyceae</taxon>
        <taxon>Nostocales</taxon>
        <taxon>Nostocaceae</taxon>
        <taxon>Amazonocrinis</taxon>
        <taxon>Amazonocrinis nigriterrae</taxon>
    </lineage>
</organism>
<dbReference type="PANTHER" id="PTHR45527:SF1">
    <property type="entry name" value="FATTY ACID SYNTHASE"/>
    <property type="match status" value="1"/>
</dbReference>
<dbReference type="PANTHER" id="PTHR45527">
    <property type="entry name" value="NONRIBOSOMAL PEPTIDE SYNTHETASE"/>
    <property type="match status" value="1"/>
</dbReference>
<dbReference type="EMBL" id="JAECZC010000028">
    <property type="protein sequence ID" value="MBH8563640.1"/>
    <property type="molecule type" value="Genomic_DNA"/>
</dbReference>
<comment type="similarity">
    <text evidence="2">Belongs to the ATP-dependent AMP-binding enzyme family.</text>
</comment>
<dbReference type="InterPro" id="IPR036736">
    <property type="entry name" value="ACP-like_sf"/>
</dbReference>
<dbReference type="FunFam" id="3.40.50.12780:FF:000012">
    <property type="entry name" value="Non-ribosomal peptide synthetase"/>
    <property type="match status" value="1"/>
</dbReference>
<dbReference type="InterPro" id="IPR011034">
    <property type="entry name" value="Formyl_transferase-like_C_sf"/>
</dbReference>
<dbReference type="Pfam" id="PF02911">
    <property type="entry name" value="Formyl_trans_C"/>
    <property type="match status" value="1"/>
</dbReference>
<dbReference type="InterPro" id="IPR001242">
    <property type="entry name" value="Condensation_dom"/>
</dbReference>
<dbReference type="PROSITE" id="PS00455">
    <property type="entry name" value="AMP_BINDING"/>
    <property type="match status" value="1"/>
</dbReference>
<evidence type="ECO:0000259" key="5">
    <source>
        <dbReference type="PROSITE" id="PS50075"/>
    </source>
</evidence>
<dbReference type="InterPro" id="IPR045851">
    <property type="entry name" value="AMP-bd_C_sf"/>
</dbReference>
<dbReference type="InterPro" id="IPR020806">
    <property type="entry name" value="PKS_PP-bd"/>
</dbReference>
<dbReference type="SUPFAM" id="SSF53328">
    <property type="entry name" value="Formyltransferase"/>
    <property type="match status" value="1"/>
</dbReference>
<comment type="caution">
    <text evidence="6">The sequence shown here is derived from an EMBL/GenBank/DDBJ whole genome shotgun (WGS) entry which is preliminary data.</text>
</comment>
<evidence type="ECO:0000313" key="7">
    <source>
        <dbReference type="Proteomes" id="UP000632766"/>
    </source>
</evidence>
<keyword evidence="7" id="KW-1185">Reference proteome</keyword>
<dbReference type="FunFam" id="2.30.38.10:FF:000001">
    <property type="entry name" value="Non-ribosomal peptide synthetase PvdI"/>
    <property type="match status" value="1"/>
</dbReference>
<keyword evidence="3" id="KW-0596">Phosphopantetheine</keyword>
<dbReference type="Pfam" id="PF00550">
    <property type="entry name" value="PP-binding"/>
    <property type="match status" value="1"/>
</dbReference>
<dbReference type="FunFam" id="3.40.50.980:FF:000001">
    <property type="entry name" value="Non-ribosomal peptide synthetase"/>
    <property type="match status" value="1"/>
</dbReference>
<dbReference type="SMART" id="SM00823">
    <property type="entry name" value="PKS_PP"/>
    <property type="match status" value="1"/>
</dbReference>
<gene>
    <name evidence="6" type="ORF">I8748_15820</name>
</gene>
<dbReference type="Gene3D" id="3.30.300.30">
    <property type="match status" value="1"/>
</dbReference>
<proteinExistence type="inferred from homology"/>
<dbReference type="GO" id="GO:0043041">
    <property type="term" value="P:amino acid activation for nonribosomal peptide biosynthetic process"/>
    <property type="evidence" value="ECO:0007669"/>
    <property type="project" value="TreeGrafter"/>
</dbReference>
<dbReference type="Pfam" id="PF13193">
    <property type="entry name" value="AMP-binding_C"/>
    <property type="match status" value="1"/>
</dbReference>
<dbReference type="CDD" id="cd05930">
    <property type="entry name" value="A_NRPS"/>
    <property type="match status" value="1"/>
</dbReference>
<evidence type="ECO:0000256" key="3">
    <source>
        <dbReference type="ARBA" id="ARBA00022450"/>
    </source>
</evidence>
<dbReference type="NCBIfam" id="TIGR01733">
    <property type="entry name" value="AA-adenyl-dom"/>
    <property type="match status" value="1"/>
</dbReference>
<sequence length="1198" mass="134219">MGNQFSCIIIGEGTLPLQCVQILREKGHEIYGLVSADNSVHTWAESNKIPHIQPTDNLREFLSQQPFDYLFSIVNPSVLPEEILELPRQCAINYHDAPLPKYAGVNATSWALMNQEKTHGVTWHVMAATVDAGDILKQVIIDIADDETALTLNGKCYEAALNAFAQLVDELSFGIAQATKPNLNERTYFSRSKRPSAGGIISWKRSAHELDAMIRALDFGTYPNPSGKAKLFINNNFFIVSQLEVLENLSKRAPGTIIAIEPNLIQVSTASYDIALHQVLTINGQALSIADLVETFGLQVGCQFCDIEPDQVRQIEKLDKSIPKYETFWVKRLATLELLALPYAQHTALHLDKQQYAYAKMSLPHEAIAFLQERRPQWNWGDFLETAFVAYLARIGGPGSFDIGYKYIDLQQQLVGTAGLFASVVPHRVEVDCEQSFEQIFQEYQKQVNLTKHNLTYPQDVVSRYPALRSLPQLGNKQLFPVVIERVEKLEDHQGESGNELSFIIAADGKECCWLYNTAVLDGDKIARMQEQFAVFLQGIVTQPEGSVAYLPLLSEQERYKIWVEWNDTKVDYSKDKCIHQLFEEQVEKTPDAVAVVFENTQLTYQQLNQRANQLAHHLRSLGVGPEVFVGICLERSLEMIVGLLAILKAGGAYVPLDPTYPSERLAFILQDTQIPIILTTAQLVNSLPAHAAQVVYLDSQWQAIAHNSQENLVCEATPDNLMYIIYTSGSTGQPKGVMIPHRGIYNQLQWRQTTFKLTQQDKVLQTISFSFDPSVWQIFWPLCNGAQLILARPGGHQDPAYLVKVIVEQQITVLALVPSILSVLLEQQGIENCQTLRHVTCGGEALPVKLIEQFFAKLNLHNVLINCYGPTEASIDATFWKCQHDTNYLIAPIGRPIANTQTYILDSHLQPVPIGVPGELYIGGVGLGRGYLNRPELTQEKFIANPFYQSRGAEEQESRGEISIERLYKTGDLARYLSNGDIEFLGRLDNQVKVRGFRIELGEVEAAIAQHPSVQQTVVIAREDNPGDKRLVAYIIPHPEQTPSSDELRGFLQEKLALHMVPSAFVFLNTLPLNPNGKIDTRALPAPSFSRPDLQQAFVAPRTPIEQEIAEIWVSVLKLEKVGIDDNFFVLGGHSLLATQVMSRLHQAFGVDLPLRTLFELPTVAQLGNRIETVQWANQLLRASESETTNDYEEGRL</sequence>
<accession>A0A8J7HT41</accession>
<evidence type="ECO:0000256" key="1">
    <source>
        <dbReference type="ARBA" id="ARBA00001957"/>
    </source>
</evidence>
<dbReference type="Gene3D" id="3.40.50.980">
    <property type="match status" value="2"/>
</dbReference>
<dbReference type="InterPro" id="IPR020845">
    <property type="entry name" value="AMP-binding_CS"/>
</dbReference>
<dbReference type="GO" id="GO:0005829">
    <property type="term" value="C:cytosol"/>
    <property type="evidence" value="ECO:0007669"/>
    <property type="project" value="TreeGrafter"/>
</dbReference>
<dbReference type="Pfam" id="PF00551">
    <property type="entry name" value="Formyl_trans_N"/>
    <property type="match status" value="1"/>
</dbReference>
<dbReference type="Proteomes" id="UP000632766">
    <property type="component" value="Unassembled WGS sequence"/>
</dbReference>
<dbReference type="SUPFAM" id="SSF52777">
    <property type="entry name" value="CoA-dependent acyltransferases"/>
    <property type="match status" value="1"/>
</dbReference>
<dbReference type="FunFam" id="3.40.50.980:FF:000002">
    <property type="entry name" value="Enterobactin synthetase component F"/>
    <property type="match status" value="1"/>
</dbReference>
<protein>
    <submittedName>
        <fullName evidence="6">Amino acid adenylation domain-containing protein</fullName>
    </submittedName>
</protein>
<evidence type="ECO:0000256" key="2">
    <source>
        <dbReference type="ARBA" id="ARBA00006432"/>
    </source>
</evidence>
<dbReference type="Gene3D" id="3.40.50.12230">
    <property type="match status" value="1"/>
</dbReference>
<name>A0A8J7HT41_9NOST</name>
<dbReference type="InterPro" id="IPR036477">
    <property type="entry name" value="Formyl_transf_N_sf"/>
</dbReference>
<keyword evidence="4" id="KW-0597">Phosphoprotein</keyword>
<dbReference type="InterPro" id="IPR025110">
    <property type="entry name" value="AMP-bd_C"/>
</dbReference>
<dbReference type="GO" id="GO:0044550">
    <property type="term" value="P:secondary metabolite biosynthetic process"/>
    <property type="evidence" value="ECO:0007669"/>
    <property type="project" value="UniProtKB-ARBA"/>
</dbReference>
<dbReference type="PROSITE" id="PS50075">
    <property type="entry name" value="CARRIER"/>
    <property type="match status" value="1"/>
</dbReference>
<dbReference type="CDD" id="cd08700">
    <property type="entry name" value="FMT_C_OzmH_like"/>
    <property type="match status" value="1"/>
</dbReference>
<dbReference type="Gene3D" id="3.30.559.30">
    <property type="entry name" value="Nonribosomal peptide synthetase, condensation domain"/>
    <property type="match status" value="1"/>
</dbReference>
<dbReference type="GO" id="GO:0003824">
    <property type="term" value="F:catalytic activity"/>
    <property type="evidence" value="ECO:0007669"/>
    <property type="project" value="InterPro"/>
</dbReference>
<dbReference type="Gene3D" id="1.10.1200.10">
    <property type="entry name" value="ACP-like"/>
    <property type="match status" value="1"/>
</dbReference>
<dbReference type="InterPro" id="IPR002376">
    <property type="entry name" value="Formyl_transf_N"/>
</dbReference>
<dbReference type="SUPFAM" id="SSF50486">
    <property type="entry name" value="FMT C-terminal domain-like"/>
    <property type="match status" value="1"/>
</dbReference>
<comment type="cofactor">
    <cofactor evidence="1">
        <name>pantetheine 4'-phosphate</name>
        <dbReference type="ChEBI" id="CHEBI:47942"/>
    </cofactor>
</comment>
<dbReference type="Pfam" id="PF00501">
    <property type="entry name" value="AMP-binding"/>
    <property type="match status" value="1"/>
</dbReference>
<evidence type="ECO:0000256" key="4">
    <source>
        <dbReference type="ARBA" id="ARBA00022553"/>
    </source>
</evidence>
<dbReference type="Gene3D" id="2.30.38.10">
    <property type="entry name" value="Luciferase, Domain 3"/>
    <property type="match status" value="1"/>
</dbReference>
<dbReference type="FunFam" id="3.30.300.30:FF:000010">
    <property type="entry name" value="Enterobactin synthetase component F"/>
    <property type="match status" value="1"/>
</dbReference>
<dbReference type="GO" id="GO:0031177">
    <property type="term" value="F:phosphopantetheine binding"/>
    <property type="evidence" value="ECO:0007669"/>
    <property type="project" value="InterPro"/>
</dbReference>
<evidence type="ECO:0000313" key="6">
    <source>
        <dbReference type="EMBL" id="MBH8563640.1"/>
    </source>
</evidence>
<dbReference type="FunFam" id="1.10.1200.10:FF:000005">
    <property type="entry name" value="Nonribosomal peptide synthetase 1"/>
    <property type="match status" value="1"/>
</dbReference>
<dbReference type="InterPro" id="IPR009081">
    <property type="entry name" value="PP-bd_ACP"/>
</dbReference>
<dbReference type="Pfam" id="PF00668">
    <property type="entry name" value="Condensation"/>
    <property type="match status" value="1"/>
</dbReference>
<dbReference type="InterPro" id="IPR005793">
    <property type="entry name" value="Formyl_trans_C"/>
</dbReference>
<dbReference type="SUPFAM" id="SSF56801">
    <property type="entry name" value="Acetyl-CoA synthetase-like"/>
    <property type="match status" value="1"/>
</dbReference>
<dbReference type="RefSeq" id="WP_198125515.1">
    <property type="nucleotide sequence ID" value="NZ_JAECZC010000028.1"/>
</dbReference>
<feature type="domain" description="Carrier" evidence="5">
    <location>
        <begin position="1101"/>
        <end position="1176"/>
    </location>
</feature>
<dbReference type="InterPro" id="IPR000873">
    <property type="entry name" value="AMP-dep_synth/lig_dom"/>
</dbReference>